<dbReference type="EMBL" id="KZ680215">
    <property type="protein sequence ID" value="PTB65476.1"/>
    <property type="molecule type" value="Genomic_DNA"/>
</dbReference>
<dbReference type="PRINTS" id="PR00385">
    <property type="entry name" value="P450"/>
</dbReference>
<keyword evidence="5 6" id="KW-0408">Iron</keyword>
<dbReference type="GeneID" id="36599062"/>
<protein>
    <submittedName>
        <fullName evidence="9">Cytochrome P450</fullName>
    </submittedName>
</protein>
<evidence type="ECO:0000256" key="5">
    <source>
        <dbReference type="ARBA" id="ARBA00023004"/>
    </source>
</evidence>
<keyword evidence="8" id="KW-0812">Transmembrane</keyword>
<dbReference type="InterPro" id="IPR050121">
    <property type="entry name" value="Cytochrome_P450_monoxygenase"/>
</dbReference>
<dbReference type="CDD" id="cd11060">
    <property type="entry name" value="CYP57A1-like"/>
    <property type="match status" value="1"/>
</dbReference>
<feature type="transmembrane region" description="Helical" evidence="8">
    <location>
        <begin position="21"/>
        <end position="41"/>
    </location>
</feature>
<dbReference type="GO" id="GO:0004497">
    <property type="term" value="F:monooxygenase activity"/>
    <property type="evidence" value="ECO:0007669"/>
    <property type="project" value="UniProtKB-KW"/>
</dbReference>
<evidence type="ECO:0000313" key="9">
    <source>
        <dbReference type="EMBL" id="PTB65476.1"/>
    </source>
</evidence>
<dbReference type="PANTHER" id="PTHR24305">
    <property type="entry name" value="CYTOCHROME P450"/>
    <property type="match status" value="1"/>
</dbReference>
<evidence type="ECO:0000256" key="8">
    <source>
        <dbReference type="SAM" id="Phobius"/>
    </source>
</evidence>
<evidence type="ECO:0000256" key="6">
    <source>
        <dbReference type="PIRSR" id="PIRSR602401-1"/>
    </source>
</evidence>
<dbReference type="OrthoDB" id="3934656at2759"/>
<reference evidence="10" key="1">
    <citation type="submission" date="2016-07" db="EMBL/GenBank/DDBJ databases">
        <title>Multiple horizontal gene transfer events from other fungi enriched the ability of initially mycotrophic Trichoderma (Ascomycota) to feed on dead plant biomass.</title>
        <authorList>
            <consortium name="DOE Joint Genome Institute"/>
            <person name="Atanasova L."/>
            <person name="Chenthamara K."/>
            <person name="Zhang J."/>
            <person name="Grujic M."/>
            <person name="Henrissat B."/>
            <person name="Kuo A."/>
            <person name="Aerts A."/>
            <person name="Salamov A."/>
            <person name="Lipzen A."/>
            <person name="Labutti K."/>
            <person name="Barry K."/>
            <person name="Miao Y."/>
            <person name="Rahimi M.J."/>
            <person name="Shen Q."/>
            <person name="Grigoriev I.V."/>
            <person name="Kubicek C.P."/>
            <person name="Druzhinina I.S."/>
        </authorList>
    </citation>
    <scope>NUCLEOTIDE SEQUENCE [LARGE SCALE GENOMIC DNA]</scope>
    <source>
        <strain evidence="10">TUCIM 6016</strain>
    </source>
</reference>
<keyword evidence="3 6" id="KW-0349">Heme</keyword>
<evidence type="ECO:0000256" key="7">
    <source>
        <dbReference type="RuleBase" id="RU000461"/>
    </source>
</evidence>
<keyword evidence="8" id="KW-1133">Transmembrane helix</keyword>
<gene>
    <name evidence="9" type="ORF">BBK36DRAFT_1122457</name>
</gene>
<evidence type="ECO:0000313" key="10">
    <source>
        <dbReference type="Proteomes" id="UP000241546"/>
    </source>
</evidence>
<keyword evidence="10" id="KW-1185">Reference proteome</keyword>
<keyword evidence="7" id="KW-0560">Oxidoreductase</keyword>
<name>A0A2T4B820_9HYPO</name>
<dbReference type="PROSITE" id="PS00086">
    <property type="entry name" value="CYTOCHROME_P450"/>
    <property type="match status" value="1"/>
</dbReference>
<evidence type="ECO:0000256" key="3">
    <source>
        <dbReference type="ARBA" id="ARBA00022617"/>
    </source>
</evidence>
<dbReference type="InterPro" id="IPR001128">
    <property type="entry name" value="Cyt_P450"/>
</dbReference>
<dbReference type="Proteomes" id="UP000241546">
    <property type="component" value="Unassembled WGS sequence"/>
</dbReference>
<evidence type="ECO:0000256" key="4">
    <source>
        <dbReference type="ARBA" id="ARBA00022723"/>
    </source>
</evidence>
<feature type="binding site" description="axial binding residue" evidence="6">
    <location>
        <position position="459"/>
    </location>
    <ligand>
        <name>heme</name>
        <dbReference type="ChEBI" id="CHEBI:30413"/>
    </ligand>
    <ligandPart>
        <name>Fe</name>
        <dbReference type="ChEBI" id="CHEBI:18248"/>
    </ligandPart>
</feature>
<dbReference type="InterPro" id="IPR036396">
    <property type="entry name" value="Cyt_P450_sf"/>
</dbReference>
<dbReference type="PRINTS" id="PR00463">
    <property type="entry name" value="EP450I"/>
</dbReference>
<comment type="cofactor">
    <cofactor evidence="1 6">
        <name>heme</name>
        <dbReference type="ChEBI" id="CHEBI:30413"/>
    </cofactor>
</comment>
<dbReference type="Pfam" id="PF00067">
    <property type="entry name" value="p450"/>
    <property type="match status" value="1"/>
</dbReference>
<keyword evidence="8" id="KW-0472">Membrane</keyword>
<dbReference type="SUPFAM" id="SSF48264">
    <property type="entry name" value="Cytochrome P450"/>
    <property type="match status" value="1"/>
</dbReference>
<dbReference type="RefSeq" id="XP_024748796.1">
    <property type="nucleotide sequence ID" value="XM_024890944.1"/>
</dbReference>
<evidence type="ECO:0000256" key="2">
    <source>
        <dbReference type="ARBA" id="ARBA00010617"/>
    </source>
</evidence>
<dbReference type="PANTHER" id="PTHR24305:SF232">
    <property type="entry name" value="P450, PUTATIVE (EUROFUNG)-RELATED"/>
    <property type="match status" value="1"/>
</dbReference>
<sequence length="506" mass="56952">MLDSIFFNHGERLAFAESHALFPFLASGLALLAAFAGYVVYQCYFSPMASFPGPFAAKLTTLWRAYITSRGQWHRKLGELHRRYGSVVRIGPNQLSVGDPEAFRTIYRVSGAFAKSSSFAVLQGSRPFDLAGERNEKIHAAQRRLVARPYSMESVVHLEPQVDRVLDDLLVKFDAFALSPRPIDLGNWFQLFAFDVIGAVSFSKPFGFVAQGTDEGMFGRIERTFSSTGWLMYAPWVFKFHQKFILPVFGNFLAANDRNGYFFEVAKSEVQDRRDKGGNDKDIVGQLFQTARTKPQLDDVSISFMMTSNVFAGSDTTAIGLRSIFLNILKHPRVLAKLRAELDERKEAGQLSNPVTFQEAEACPYLQAVIYEALRVFSPVGANPDREVPKEGMTICGKFVPGGTVVGCNPWVIHHAPEIWGSDYEEFKPERWLGENASHLSKKSQQRFFFTFGGGTRTCIGKNISWLEMDKLVSTLLMRYNFELVDEANITEVCRSVFIFRACCVQ</sequence>
<accession>A0A2T4B820</accession>
<evidence type="ECO:0000256" key="1">
    <source>
        <dbReference type="ARBA" id="ARBA00001971"/>
    </source>
</evidence>
<dbReference type="AlphaFoldDB" id="A0A2T4B820"/>
<comment type="similarity">
    <text evidence="2 7">Belongs to the cytochrome P450 family.</text>
</comment>
<organism evidence="9 10">
    <name type="scientific">Trichoderma citrinoviride</name>
    <dbReference type="NCBI Taxonomy" id="58853"/>
    <lineage>
        <taxon>Eukaryota</taxon>
        <taxon>Fungi</taxon>
        <taxon>Dikarya</taxon>
        <taxon>Ascomycota</taxon>
        <taxon>Pezizomycotina</taxon>
        <taxon>Sordariomycetes</taxon>
        <taxon>Hypocreomycetidae</taxon>
        <taxon>Hypocreales</taxon>
        <taxon>Hypocreaceae</taxon>
        <taxon>Trichoderma</taxon>
    </lineage>
</organism>
<dbReference type="GO" id="GO:0005506">
    <property type="term" value="F:iron ion binding"/>
    <property type="evidence" value="ECO:0007669"/>
    <property type="project" value="InterPro"/>
</dbReference>
<proteinExistence type="inferred from homology"/>
<keyword evidence="4 6" id="KW-0479">Metal-binding</keyword>
<keyword evidence="7" id="KW-0503">Monooxygenase</keyword>
<dbReference type="InterPro" id="IPR002401">
    <property type="entry name" value="Cyt_P450_E_grp-I"/>
</dbReference>
<dbReference type="GO" id="GO:0020037">
    <property type="term" value="F:heme binding"/>
    <property type="evidence" value="ECO:0007669"/>
    <property type="project" value="InterPro"/>
</dbReference>
<dbReference type="InterPro" id="IPR017972">
    <property type="entry name" value="Cyt_P450_CS"/>
</dbReference>
<dbReference type="GO" id="GO:0016705">
    <property type="term" value="F:oxidoreductase activity, acting on paired donors, with incorporation or reduction of molecular oxygen"/>
    <property type="evidence" value="ECO:0007669"/>
    <property type="project" value="InterPro"/>
</dbReference>
<dbReference type="Gene3D" id="1.10.630.10">
    <property type="entry name" value="Cytochrome P450"/>
    <property type="match status" value="1"/>
</dbReference>